<proteinExistence type="predicted"/>
<reference evidence="2 3" key="1">
    <citation type="journal article" date="2018" name="PLoS Genet.">
        <title>Population sequencing reveals clonal diversity and ancestral inbreeding in the grapevine cultivar Chardonnay.</title>
        <authorList>
            <person name="Roach M.J."/>
            <person name="Johnson D.L."/>
            <person name="Bohlmann J."/>
            <person name="van Vuuren H.J."/>
            <person name="Jones S.J."/>
            <person name="Pretorius I.S."/>
            <person name="Schmidt S.A."/>
            <person name="Borneman A.R."/>
        </authorList>
    </citation>
    <scope>NUCLEOTIDE SEQUENCE [LARGE SCALE GENOMIC DNA]</scope>
    <source>
        <strain evidence="3">cv. Chardonnay</strain>
        <tissue evidence="2">Leaf</tissue>
    </source>
</reference>
<name>A0A438D9C8_VITVI</name>
<feature type="compositionally biased region" description="Low complexity" evidence="1">
    <location>
        <begin position="57"/>
        <end position="72"/>
    </location>
</feature>
<dbReference type="AlphaFoldDB" id="A0A438D9C8"/>
<comment type="caution">
    <text evidence="2">The sequence shown here is derived from an EMBL/GenBank/DDBJ whole genome shotgun (WGS) entry which is preliminary data.</text>
</comment>
<feature type="region of interest" description="Disordered" evidence="1">
    <location>
        <begin position="1"/>
        <end position="27"/>
    </location>
</feature>
<evidence type="ECO:0000313" key="3">
    <source>
        <dbReference type="Proteomes" id="UP000288805"/>
    </source>
</evidence>
<dbReference type="Proteomes" id="UP000288805">
    <property type="component" value="Unassembled WGS sequence"/>
</dbReference>
<protein>
    <submittedName>
        <fullName evidence="2">Uncharacterized protein</fullName>
    </submittedName>
</protein>
<dbReference type="OrthoDB" id="734536at2759"/>
<sequence>MEGPEGFNDWEQIQSPGSQIPPPTAQSRHWAMTVIKDDFYKDRSVFPPGDHEGLRISSQDTPQPDSLSPSLSPRLPPVFDVMQWVLEDFGHLGQQLGGGRGAVAVAVVVVLVGSAVASAAGRGEESFGPLAQRERPAHRRVPVVRVGGMITHGQPT</sequence>
<dbReference type="EMBL" id="QGNW01001729">
    <property type="protein sequence ID" value="RVW32056.1"/>
    <property type="molecule type" value="Genomic_DNA"/>
</dbReference>
<organism evidence="2 3">
    <name type="scientific">Vitis vinifera</name>
    <name type="common">Grape</name>
    <dbReference type="NCBI Taxonomy" id="29760"/>
    <lineage>
        <taxon>Eukaryota</taxon>
        <taxon>Viridiplantae</taxon>
        <taxon>Streptophyta</taxon>
        <taxon>Embryophyta</taxon>
        <taxon>Tracheophyta</taxon>
        <taxon>Spermatophyta</taxon>
        <taxon>Magnoliopsida</taxon>
        <taxon>eudicotyledons</taxon>
        <taxon>Gunneridae</taxon>
        <taxon>Pentapetalae</taxon>
        <taxon>rosids</taxon>
        <taxon>Vitales</taxon>
        <taxon>Vitaceae</taxon>
        <taxon>Viteae</taxon>
        <taxon>Vitis</taxon>
    </lineage>
</organism>
<dbReference type="PANTHER" id="PTHR37206:SF4">
    <property type="entry name" value="TRANSMEMBRANE PROTEIN"/>
    <property type="match status" value="1"/>
</dbReference>
<feature type="region of interest" description="Disordered" evidence="1">
    <location>
        <begin position="42"/>
        <end position="72"/>
    </location>
</feature>
<gene>
    <name evidence="2" type="ORF">CK203_097403</name>
</gene>
<feature type="compositionally biased region" description="Basic and acidic residues" evidence="1">
    <location>
        <begin position="42"/>
        <end position="54"/>
    </location>
</feature>
<dbReference type="PANTHER" id="PTHR37206">
    <property type="entry name" value="TRANSMEMBRANE PROTEIN"/>
    <property type="match status" value="1"/>
</dbReference>
<accession>A0A438D9C8</accession>
<evidence type="ECO:0000313" key="2">
    <source>
        <dbReference type="EMBL" id="RVW32056.1"/>
    </source>
</evidence>
<evidence type="ECO:0000256" key="1">
    <source>
        <dbReference type="SAM" id="MobiDB-lite"/>
    </source>
</evidence>